<keyword evidence="5" id="KW-0966">Cell projection</keyword>
<evidence type="ECO:0000256" key="1">
    <source>
        <dbReference type="ARBA" id="ARBA00004138"/>
    </source>
</evidence>
<dbReference type="InterPro" id="IPR053879">
    <property type="entry name" value="HYDIN_VesB_CFA65-like_Ig"/>
</dbReference>
<feature type="region of interest" description="Disordered" evidence="7">
    <location>
        <begin position="2042"/>
        <end position="2082"/>
    </location>
</feature>
<dbReference type="GO" id="GO:0005930">
    <property type="term" value="C:axoneme"/>
    <property type="evidence" value="ECO:0007669"/>
    <property type="project" value="TreeGrafter"/>
</dbReference>
<keyword evidence="6" id="KW-0175">Coiled coil</keyword>
<keyword evidence="10" id="KW-1185">Reference proteome</keyword>
<evidence type="ECO:0000313" key="10">
    <source>
        <dbReference type="Proteomes" id="UP000053201"/>
    </source>
</evidence>
<organism evidence="9 10">
    <name type="scientific">Spizellomyces punctatus (strain DAOM BR117)</name>
    <dbReference type="NCBI Taxonomy" id="645134"/>
    <lineage>
        <taxon>Eukaryota</taxon>
        <taxon>Fungi</taxon>
        <taxon>Fungi incertae sedis</taxon>
        <taxon>Chytridiomycota</taxon>
        <taxon>Chytridiomycota incertae sedis</taxon>
        <taxon>Chytridiomycetes</taxon>
        <taxon>Spizellomycetales</taxon>
        <taxon>Spizellomycetaceae</taxon>
        <taxon>Spizellomyces</taxon>
    </lineage>
</organism>
<feature type="region of interest" description="Disordered" evidence="7">
    <location>
        <begin position="1732"/>
        <end position="1755"/>
    </location>
</feature>
<feature type="domain" description="MSP" evidence="8">
    <location>
        <begin position="402"/>
        <end position="522"/>
    </location>
</feature>
<evidence type="ECO:0000256" key="2">
    <source>
        <dbReference type="ARBA" id="ARBA00004496"/>
    </source>
</evidence>
<evidence type="ECO:0000256" key="4">
    <source>
        <dbReference type="ARBA" id="ARBA00023069"/>
    </source>
</evidence>
<evidence type="ECO:0000259" key="8">
    <source>
        <dbReference type="PROSITE" id="PS50202"/>
    </source>
</evidence>
<name>A0A0L0H746_SPIPD</name>
<dbReference type="GeneID" id="27691088"/>
<evidence type="ECO:0000313" key="9">
    <source>
        <dbReference type="EMBL" id="KNC96691.1"/>
    </source>
</evidence>
<evidence type="ECO:0000256" key="6">
    <source>
        <dbReference type="SAM" id="Coils"/>
    </source>
</evidence>
<keyword evidence="4" id="KW-0969">Cilium</keyword>
<keyword evidence="3" id="KW-0963">Cytoplasm</keyword>
<dbReference type="InterPro" id="IPR058536">
    <property type="entry name" value="Ig_CFAP65_4th"/>
</dbReference>
<dbReference type="OrthoDB" id="442692at2759"/>
<dbReference type="InterPro" id="IPR027417">
    <property type="entry name" value="P-loop_NTPase"/>
</dbReference>
<sequence length="4534" mass="503525">MDVAYILRFTPEAETDYKYNLVCVTERETFLVPIEAIGARAVLDFPDELVFTDAPVKFDTTRTLLVRNIGNRPAKFHIKTEPPFHVSPTNGYLDLKQSMQIDVVFHPEQSGSFKQDLCVCFDTGEEIYVSLMGSAENAHIRLEKPTLKLDSTYITLASIKTVKIFNRSDIMAKFQWKRFADSTEEAQYRMRRNAELLCYEEEEKGRSQEIASGERIGDSVDLALLAQKYKNQKREIDNDPLLFEDAIFRVEPTDGIVWPKSFVEVNVFFEPTTPGVHSQTIYCDVAGRDIRLPLQLKGEGVGPKARFSYDMLDLEDIYIDTVHKYEVILENLGDIDVIFSLRPSGSLFGPKFSFIPESGVIGVGEQQAINIVFHPDILGSFIEEFTWNLQGSAEPIILGFKGQVVGPNFHFDLAELDYQKVAYGFESVRAVTLVNTSQIPMSFHLRVSANETEFAIEPSRGVIPPTASQKIHVAFTPTSVQQYDTHIIVDVPGVSDDMCRLSVFAQSVVPEIKLHSFALEYGDCFLNYLYDGYVLLENPTDFPARYKLQLQEESAKAVFQYSSRNAIGVIEPHSETKINLEIQIKRLGQINFPIFLTISGNEEIPVVVDITANGIGPSVVVSTTELNWGKIPVLKDVPMSLSLKNDSPIAAHFSCNAVSDQSVYRVSPSEGWVSPQAEVDLEVTAFLDDALKFTDIIKIATHSGGVHEVHLVARGQGTTIVFDKSLEEVHFDDVFSSRECSRDFTLVNKGRRSQTLIWSVEEKRSKDANGIWEPVFEVIPSRFTLKPNGQQVITIKGYSSKAIEVSETLVCQGFIDKDPTRRQILTTLVSANFITPLMKLTPPSLKFFAAHERDEDCTVLTQKLQLKNTSPLPLHVFFKCPSSYTVNPPQLENALNPGDTSVVTVTYDPSFHTDRVTVKEHAKLVIRYAEHPQKDIVEMYSEVTFPNLSFGAMSMDYGCIPINTEQKKTLVMTNCSVLPVSYSWLFHAPAFQTTLQDESELSDVLIDQIFDIRPLHGMLMPGDSETVEITFYGHLGGRFSAVAICDVAGGPKYEISLQGEVSLIEYQFDRHVIDFGTQSYQDILEQDLILTNMGRVSFDFNTLLLAESPLQQKIAIFPAAGTIGPRTKQRLAVRCCFAVPETVDDYFFVQIAQFEPVKIQVTGAGTFPRLSLNIPRMPDERYDAHLAEVKSACTKKAKQNLASDNAPGKFPDPEAEAQAERLLLKERTLDLLARLNDDIRTRMPPVPRGKYSVVSLSESSQVKLASYICDFGNVIRNTQKKKTVRLKNTGLHPISFTIDKSVLTGTGFSVEPDKVRLLPGAPHHECIDIQITFQARNMSINMDLGTVGVDLPVKIAGGPSIDLALRAYVTVPDLTISTNEIDFGEVLCGYRKTVMVRLHNSYTVPCEWTVVTTDVVPVPTKKKVKKKLGAQVIREFDFIPSSGILQPGEKIMMMVHFVPMEDRIYDETFPIKITMNAKAAQLRVTGKGIQPSIIFEPEALIMGPVLPFSDGAVRKFIAYNPTDYPLEMYSLEFDQQYLEEEELLKHLDGWYQNGVLYIPPREPGGGLPEPIVEAALAKIKQERNGKEPMPSDTGVGDLVETLPVGGSLQQSRFAKSSTALSHLPTGTTHANESSTVSTPDVPVNIILHGPPFAGRKTQARRISKTFGYVYVRVDEMIDVHLGAEGSGHDIASRLKEALSGVHAENISGGAGGAKVLVSASVAADADDHYPFSATPALERDDGESPQRDHYHTGDTQFSLSEDLIADIIRVGLQKEDCTRGIVFDGLESKYGTPLVIMRAIMRGNPERSRKPLLFNLAADVLHIREREGSAHRGGGDKDADALHVEEVSEADYDNMTEQEKEKYDHLIAKYRRRLKEQQDRKKVEHRHWEDELAIRLERKAEEEKAKAKKGARRPPISTRPIDKPDKTAPSPGSKSDARLSRNNLSIGEVKTDAMSPKVIKRLALDKIERGSEKGTRSELGERIDKDAFDDLSSRFTLSEGGDLFLNESTYRRVDNYSSTLEAVINLLKDGDRPVPGRQLAGTVQAEKKAPKTKIGAGGTVPPDVAAASGVLSTSEGEQHGAEESMARYYVEINANLDEDTVFKTITEHLPTQSKAEEGVDVFDRMPEPYIEQIMSLPPERADVAPHLKYFSLFAPAAIESEDDALPLTEVVPSLPAATTPATGAVASTSSNTGARTDNGRRARPVVKVNEDVKLAVESDDDIDKDEIRRFRWVIQPHERKELFVKFSAAEVGKFEQTLNFELVGAKGRYSIHCAGYCQYAQIAGDPKKIFQKWRKTKDDKAIVHGEYIASTGTYDFGPLLYSKPREKYLDRYPENRALLNITNPGKSEIKVAFGLRNDVKGDVFFFEPQSMDLSVGQTETLSIWAYPRNTNHVEDLFVICVKDNPEPYSFKLTCTGVKPELEIDKKSLTFDKLLLGKMERRELRLRNNTLLPVAWKLAGADALGDEFQVGPVEGVLDPAQECTIAADFKGNKPVVVKKLVRLEVSDTDRIAGVVQEVPILVTAEAYDIAVDLHFPKGYEGGLDFGVIKVFEEGKQMCTLRNKGKYEVGYRFAFDSKECSDLFTVSPQQGVIQPSDKPFQVQLVFRSGRELTIRDSTSCKCQFFEPVTGEVTATIPVKLSARAVFSKFSILPVRDLNFGALVHGTKATRQFIIENLGEFDFRYSIYKLVAALTDNKLGGKTRTNSRASKTGGRATSPPSSKIMSRKDVIKQGDTLNFGAFAIFPTSGVVSAGQKQPITVEFHSETPGSFEEIAAIDISDRSPSEYPDVLEYRLIGESCIPGINTSDYASIFEEHTLCKRLELFSSQTSYYAEDDRIFYFGPYLVGQQAQVRFKLSNPYKIPCDVTISTRPRTKARGEAADFAFDSEPKRLSIPSHESRYITVTFHPMLIQSYAGIFEAVVENVAESKTKTLSFELRGEGTLPRITVDRPSLRNKAGIPLLHFRRLLIGASQTLPIVLRNDGIIAAKVKLEWNAKDTDDFDCAGLNQTYTLKPQESRSYDVRCRASAARKLDAELRVRVIDNTFEDTSIQLSGEGYLDELSFDGLPNDSENELFFGDCFVNEPKQIAFSVTNHSHEYLRIAFGDHDDFSFSPSCLHIRPKGSKEVTASFLARHPNEHVGVHVPVKVAKIKYESQPPDADWDDSMKAVRWVMTDLSRVMTPKKIVEQHPEPAVEILGHILPDRTLLLSGFAEFSSYECDVTNVRFKDTMMYQTRIYIFTVRNTGKVRLPYTFTFIDDDNSPLDPDSVDCPFSVLPSSGTIEGGETASFTLRFSPVEVGTYTAKLVSSMSNLAAGQKAMQLHIQGSSQRPFCHFEIEESDYLVRRNMDLTSVAAITKVLDPGTKVIEFFSYGVKIRNTKRFYLVNPTNISYSFEWVHEAGDERMFKCLTPRGLVTANKKYEIVFEFTPESIDLKESLWRFNIVGHKLSVSFLLVGQAMEPNVFMDRPSVNFKSVLVGRQVKEIVKLVNNEAVPFSFCFNDTSFEMNNDGVPVLRFSPTAGTIAAKSEAAIEITFVPSAEKMFNYNLLCNVRKKPSPLSINVKGEGYEIHDSLQSELPDGALADLISGPTAENVVDFGMVQLNEKRLRRIAIINSGRFNFDFNWKLQGKRSGALCITPETGIVRKGERMVCDVSFLPTQVVSLKEAKATCHILNGRSYQIAFRGSGVRPLLKLSKVLHDFGTHFVYKAGMNPATTTIELTNEDVNDILFDILPLDSAVFDVKRVASTLPPGQTTPLEISFYPRDSVAYTEIIKIEINGLSTVDFIVKGNGTEFRVEPLHAEQRTLNFGAARVGHAVSRTMKLVNHSTIPANFNIGPPSALESLAAHSVELSPRGSCTLRPRGTLNVDVRFHPQSRIPAFSEEICLEAPGISKSLAIVSGACQGTEVRLENETLPFGAVVYHSTAARRVQMQNVGDIGATFHWDVSKFAPDFTISPSEGYISPGMEIALEITFRPTELNPDIRYENLTCHVEGIPPLYLTLTGMCIPPPVQNEVLKFAAPVRQSDTKSISLSNRTSTYWHVRPIIENDFWSGPEIIDIEPGQSKSYDITFTPLVMTGDGDGGRHEGSIFFPLPDGTGMLYKLYGTADKPVAAGNITRDVPSKTQFTEILSVTNWLKKPQRLKVIIEQAKPDPSVILKGHDFIDLPSLLSKDYKLSFYAYKEGVTGARIIFKNEATQEFTFFNVTFRSTSPGVISTIELATTVRQATTKDIVLANPLAVPVAFNVSCNYPDITVPHSLVVQPRAESICTIEFLPLQPRESTARLAISSSELGVYQYDLKLIANPAGPERSLHFKVGLGGSQVQSFRFVSFAKAKTEYTCKIDSADFFTEKTILVPAATNSGCEVCIDVTYEPSRLGDTRTQLIVSSPTGGDYICPLFGHCISPRPQGPVSIKPGVPASLPFKNIFNSSATFNFIVDNPAFAVKAAETIGPKKTIQVSIAFKPPSGVPYTPNAEKGEKEEATAPPASRRERSERAKDTAAAIAPTTTPAKTVTGPISKVGKLMISHGESNVVWIYYLRAAAS</sequence>
<dbReference type="InParanoid" id="A0A0L0H746"/>
<comment type="subcellular location">
    <subcellularLocation>
        <location evidence="1">Cell projection</location>
        <location evidence="1">Cilium</location>
    </subcellularLocation>
    <subcellularLocation>
        <location evidence="2">Cytoplasm</location>
    </subcellularLocation>
</comment>
<dbReference type="OMA" id="PCEWFVQ"/>
<dbReference type="InterPro" id="IPR013783">
    <property type="entry name" value="Ig-like_fold"/>
</dbReference>
<feature type="compositionally biased region" description="Basic and acidic residues" evidence="7">
    <location>
        <begin position="1737"/>
        <end position="1752"/>
    </location>
</feature>
<evidence type="ECO:0000256" key="3">
    <source>
        <dbReference type="ARBA" id="ARBA00022490"/>
    </source>
</evidence>
<dbReference type="InterPro" id="IPR033305">
    <property type="entry name" value="Hydin-like"/>
</dbReference>
<dbReference type="EMBL" id="KQ257467">
    <property type="protein sequence ID" value="KNC96691.1"/>
    <property type="molecule type" value="Genomic_DNA"/>
</dbReference>
<dbReference type="Pfam" id="PF14874">
    <property type="entry name" value="PapD-like"/>
    <property type="match status" value="1"/>
</dbReference>
<dbReference type="VEuPathDB" id="FungiDB:SPPG_07904"/>
<dbReference type="Gene3D" id="2.60.40.10">
    <property type="entry name" value="Immunoglobulins"/>
    <property type="match status" value="25"/>
</dbReference>
<dbReference type="InterPro" id="IPR008962">
    <property type="entry name" value="PapD-like_sf"/>
</dbReference>
<feature type="compositionally biased region" description="Low complexity" evidence="7">
    <location>
        <begin position="2179"/>
        <end position="2190"/>
    </location>
</feature>
<dbReference type="Gene3D" id="3.40.50.300">
    <property type="entry name" value="P-loop containing nucleotide triphosphate hydrolases"/>
    <property type="match status" value="1"/>
</dbReference>
<feature type="domain" description="MSP" evidence="8">
    <location>
        <begin position="2414"/>
        <end position="2552"/>
    </location>
</feature>
<feature type="region of interest" description="Disordered" evidence="7">
    <location>
        <begin position="2699"/>
        <end position="2724"/>
    </location>
</feature>
<feature type="region of interest" description="Disordered" evidence="7">
    <location>
        <begin position="1902"/>
        <end position="1949"/>
    </location>
</feature>
<dbReference type="STRING" id="645134.A0A0L0H746"/>
<protein>
    <recommendedName>
        <fullName evidence="8">MSP domain-containing protein</fullName>
    </recommendedName>
</protein>
<dbReference type="Pfam" id="PF24507">
    <property type="entry name" value="Ig_CFAP65_4th"/>
    <property type="match status" value="1"/>
</dbReference>
<feature type="compositionally biased region" description="Basic and acidic residues" evidence="7">
    <location>
        <begin position="4466"/>
        <end position="4489"/>
    </location>
</feature>
<accession>A0A0L0H746</accession>
<proteinExistence type="predicted"/>
<dbReference type="Pfam" id="PF22544">
    <property type="entry name" value="HYDIN_VesB_CFA65-like_Ig"/>
    <property type="match status" value="4"/>
</dbReference>
<reference evidence="9 10" key="1">
    <citation type="submission" date="2009-08" db="EMBL/GenBank/DDBJ databases">
        <title>The Genome Sequence of Spizellomyces punctatus strain DAOM BR117.</title>
        <authorList>
            <consortium name="The Broad Institute Genome Sequencing Platform"/>
            <person name="Russ C."/>
            <person name="Cuomo C."/>
            <person name="Shea T."/>
            <person name="Young S.K."/>
            <person name="Zeng Q."/>
            <person name="Koehrsen M."/>
            <person name="Haas B."/>
            <person name="Borodovsky M."/>
            <person name="Guigo R."/>
            <person name="Alvarado L."/>
            <person name="Berlin A."/>
            <person name="Bochicchio J."/>
            <person name="Borenstein D."/>
            <person name="Chapman S."/>
            <person name="Chen Z."/>
            <person name="Engels R."/>
            <person name="Freedman E."/>
            <person name="Gellesch M."/>
            <person name="Goldberg J."/>
            <person name="Griggs A."/>
            <person name="Gujja S."/>
            <person name="Heiman D."/>
            <person name="Hepburn T."/>
            <person name="Howarth C."/>
            <person name="Jen D."/>
            <person name="Larson L."/>
            <person name="Lewis B."/>
            <person name="Mehta T."/>
            <person name="Park D."/>
            <person name="Pearson M."/>
            <person name="Roberts A."/>
            <person name="Saif S."/>
            <person name="Shenoy N."/>
            <person name="Sisk P."/>
            <person name="Stolte C."/>
            <person name="Sykes S."/>
            <person name="Thomson T."/>
            <person name="Walk T."/>
            <person name="White J."/>
            <person name="Yandava C."/>
            <person name="Burger G."/>
            <person name="Gray M.W."/>
            <person name="Holland P.W.H."/>
            <person name="King N."/>
            <person name="Lang F.B.F."/>
            <person name="Roger A.J."/>
            <person name="Ruiz-Trillo I."/>
            <person name="Lander E."/>
            <person name="Nusbaum C."/>
        </authorList>
    </citation>
    <scope>NUCLEOTIDE SEQUENCE [LARGE SCALE GENOMIC DNA]</scope>
    <source>
        <strain evidence="9 10">DAOM BR117</strain>
    </source>
</reference>
<evidence type="ECO:0000256" key="7">
    <source>
        <dbReference type="SAM" id="MobiDB-lite"/>
    </source>
</evidence>
<dbReference type="Proteomes" id="UP000053201">
    <property type="component" value="Unassembled WGS sequence"/>
</dbReference>
<feature type="region of interest" description="Disordered" evidence="7">
    <location>
        <begin position="4458"/>
        <end position="4501"/>
    </location>
</feature>
<feature type="compositionally biased region" description="Low complexity" evidence="7">
    <location>
        <begin position="4490"/>
        <end position="4501"/>
    </location>
</feature>
<dbReference type="PANTHER" id="PTHR23053">
    <property type="entry name" value="DLEC1 DELETED IN LUNG AND ESOPHAGEAL CANCER 1"/>
    <property type="match status" value="1"/>
</dbReference>
<gene>
    <name evidence="9" type="ORF">SPPG_07904</name>
</gene>
<dbReference type="eggNOG" id="ENOG502QQ4F">
    <property type="taxonomic scope" value="Eukaryota"/>
</dbReference>
<evidence type="ECO:0000256" key="5">
    <source>
        <dbReference type="ARBA" id="ARBA00023273"/>
    </source>
</evidence>
<dbReference type="GO" id="GO:0003341">
    <property type="term" value="P:cilium movement"/>
    <property type="evidence" value="ECO:0007669"/>
    <property type="project" value="TreeGrafter"/>
</dbReference>
<feature type="region of interest" description="Disordered" evidence="7">
    <location>
        <begin position="2179"/>
        <end position="2200"/>
    </location>
</feature>
<dbReference type="PROSITE" id="PS50202">
    <property type="entry name" value="MSP"/>
    <property type="match status" value="2"/>
</dbReference>
<dbReference type="InterPro" id="IPR000535">
    <property type="entry name" value="MSP_dom"/>
</dbReference>
<dbReference type="GO" id="GO:1904158">
    <property type="term" value="P:axonemal central apparatus assembly"/>
    <property type="evidence" value="ECO:0007669"/>
    <property type="project" value="TreeGrafter"/>
</dbReference>
<feature type="coiled-coil region" evidence="6">
    <location>
        <begin position="1860"/>
        <end position="1891"/>
    </location>
</feature>
<dbReference type="SUPFAM" id="SSF49354">
    <property type="entry name" value="PapD-like"/>
    <property type="match status" value="2"/>
</dbReference>
<dbReference type="PANTHER" id="PTHR23053:SF0">
    <property type="entry name" value="HYDROCEPHALUS-INDUCING PROTEIN HOMOLOG"/>
    <property type="match status" value="1"/>
</dbReference>
<dbReference type="RefSeq" id="XP_016604731.1">
    <property type="nucleotide sequence ID" value="XM_016756052.1"/>
</dbReference>